<dbReference type="EMBL" id="NAEP01000018">
    <property type="protein sequence ID" value="PDQ36283.1"/>
    <property type="molecule type" value="Genomic_DNA"/>
</dbReference>
<evidence type="ECO:0000313" key="1">
    <source>
        <dbReference type="EMBL" id="PDQ36283.1"/>
    </source>
</evidence>
<protein>
    <submittedName>
        <fullName evidence="1">Uncharacterized protein</fullName>
    </submittedName>
</protein>
<reference evidence="2" key="1">
    <citation type="submission" date="2017-03" db="EMBL/GenBank/DDBJ databases">
        <authorList>
            <person name="Lund M.B."/>
        </authorList>
    </citation>
    <scope>NUCLEOTIDE SEQUENCE [LARGE SCALE GENOMIC DNA]</scope>
</reference>
<dbReference type="AlphaFoldDB" id="A0A2A6FV14"/>
<comment type="caution">
    <text evidence="1">The sequence shown here is derived from an EMBL/GenBank/DDBJ whole genome shotgun (WGS) entry which is preliminary data.</text>
</comment>
<sequence>MLDSLSRQQLAELNYVLARWGQSGDPNVTAVVALYTWSVTDAGTYNSHGMSDDDYVARAPSEARSTILSLLAQMRSEAPAYAVTDPSLSLSLSLDMTDQYAGTLTVAANPSHLQGTADLSGAVFGDGSTSLTLGAGQFGITGTPADGASSYQIGASMSVAADGYGAKVDLYTAGASEQRIIASVAGAPGNLAASTQTPQIDLDFQPVIGTQVASRYIGEGDPFVDQLAVSVTKGTWTSLDDASIPITATGTLYGPFDQQPAEADSPPVGAPVAGTEQLTLSGAGDYTSAGSITAPSSGFYTWVWQIDKDAQGDLGRYLAGSYTDRFGRVTETAVVPFQPKAVSTAQQRLVVPGDPLTDRLVVSSVNDPWLKVDGQPIPVILEGTLYQVPGTRPPTQNAAVNLDAVPIGTVTVTATGPGSYISPVVTAPAAGFVTWVWQVKKAFGEPREIEDFTTVLAVRPHSRPKLQGRLKSR</sequence>
<accession>A0A2A6FV14</accession>
<proteinExistence type="predicted"/>
<name>A0A2A6FV14_9MICO</name>
<evidence type="ECO:0000313" key="2">
    <source>
        <dbReference type="Proteomes" id="UP000219994"/>
    </source>
</evidence>
<organism evidence="1 2">
    <name type="scientific">Candidatus Lumbricidiphila eiseniae</name>
    <dbReference type="NCBI Taxonomy" id="1969409"/>
    <lineage>
        <taxon>Bacteria</taxon>
        <taxon>Bacillati</taxon>
        <taxon>Actinomycetota</taxon>
        <taxon>Actinomycetes</taxon>
        <taxon>Micrococcales</taxon>
        <taxon>Microbacteriaceae</taxon>
        <taxon>Candidatus Lumbricidiphila</taxon>
    </lineage>
</organism>
<gene>
    <name evidence="1" type="ORF">B5766_01615</name>
</gene>
<dbReference type="Proteomes" id="UP000219994">
    <property type="component" value="Unassembled WGS sequence"/>
</dbReference>